<name>A0A0R0KKZ1_SOYBN</name>
<dbReference type="EnsemblPlants" id="KRH65881">
    <property type="protein sequence ID" value="KRH65881"/>
    <property type="gene ID" value="GLYMA_03G068300"/>
</dbReference>
<feature type="signal peptide" evidence="1">
    <location>
        <begin position="1"/>
        <end position="24"/>
    </location>
</feature>
<reference evidence="2" key="3">
    <citation type="submission" date="2018-07" db="EMBL/GenBank/DDBJ databases">
        <title>WGS assembly of Glycine max.</title>
        <authorList>
            <person name="Schmutz J."/>
            <person name="Cannon S."/>
            <person name="Schlueter J."/>
            <person name="Ma J."/>
            <person name="Mitros T."/>
            <person name="Nelson W."/>
            <person name="Hyten D."/>
            <person name="Song Q."/>
            <person name="Thelen J."/>
            <person name="Cheng J."/>
            <person name="Xu D."/>
            <person name="Hellsten U."/>
            <person name="May G."/>
            <person name="Yu Y."/>
            <person name="Sakurai T."/>
            <person name="Umezawa T."/>
            <person name="Bhattacharyya M."/>
            <person name="Sandhu D."/>
            <person name="Valliyodan B."/>
            <person name="Lindquist E."/>
            <person name="Peto M."/>
            <person name="Grant D."/>
            <person name="Shu S."/>
            <person name="Goodstein D."/>
            <person name="Barry K."/>
            <person name="Futrell-Griggs M."/>
            <person name="Abernathy B."/>
            <person name="Du J."/>
            <person name="Tian Z."/>
            <person name="Zhu L."/>
            <person name="Gill N."/>
            <person name="Joshi T."/>
            <person name="Libault M."/>
            <person name="Sethuraman A."/>
            <person name="Zhang X."/>
            <person name="Shinozaki K."/>
            <person name="Nguyen H."/>
            <person name="Wing R."/>
            <person name="Cregan P."/>
            <person name="Specht J."/>
            <person name="Grimwood J."/>
            <person name="Rokhsar D."/>
            <person name="Stacey G."/>
            <person name="Shoemaker R."/>
            <person name="Jackson S."/>
        </authorList>
    </citation>
    <scope>NUCLEOTIDE SEQUENCE</scope>
    <source>
        <tissue evidence="2">Callus</tissue>
    </source>
</reference>
<sequence>MCSFMLLPMLLTPLFTMFWPSVTSSPTHARTTPLFRSPFPRHVVVEELASWDLF</sequence>
<evidence type="ECO:0000313" key="3">
    <source>
        <dbReference type="EnsemblPlants" id="KRH65881"/>
    </source>
</evidence>
<feature type="chain" id="PRO_5014522226" evidence="1">
    <location>
        <begin position="25"/>
        <end position="54"/>
    </location>
</feature>
<dbReference type="InParanoid" id="A0A0R0KKZ1"/>
<evidence type="ECO:0000313" key="4">
    <source>
        <dbReference type="Proteomes" id="UP000008827"/>
    </source>
</evidence>
<keyword evidence="1" id="KW-0732">Signal</keyword>
<gene>
    <name evidence="2" type="ORF">GLYMA_03G068300</name>
</gene>
<dbReference type="Proteomes" id="UP000008827">
    <property type="component" value="Chromosome 3"/>
</dbReference>
<proteinExistence type="predicted"/>
<reference evidence="2 3" key="1">
    <citation type="journal article" date="2010" name="Nature">
        <title>Genome sequence of the palaeopolyploid soybean.</title>
        <authorList>
            <person name="Schmutz J."/>
            <person name="Cannon S.B."/>
            <person name="Schlueter J."/>
            <person name="Ma J."/>
            <person name="Mitros T."/>
            <person name="Nelson W."/>
            <person name="Hyten D.L."/>
            <person name="Song Q."/>
            <person name="Thelen J.J."/>
            <person name="Cheng J."/>
            <person name="Xu D."/>
            <person name="Hellsten U."/>
            <person name="May G.D."/>
            <person name="Yu Y."/>
            <person name="Sakurai T."/>
            <person name="Umezawa T."/>
            <person name="Bhattacharyya M.K."/>
            <person name="Sandhu D."/>
            <person name="Valliyodan B."/>
            <person name="Lindquist E."/>
            <person name="Peto M."/>
            <person name="Grant D."/>
            <person name="Shu S."/>
            <person name="Goodstein D."/>
            <person name="Barry K."/>
            <person name="Futrell-Griggs M."/>
            <person name="Abernathy B."/>
            <person name="Du J."/>
            <person name="Tian Z."/>
            <person name="Zhu L."/>
            <person name="Gill N."/>
            <person name="Joshi T."/>
            <person name="Libault M."/>
            <person name="Sethuraman A."/>
            <person name="Zhang X.-C."/>
            <person name="Shinozaki K."/>
            <person name="Nguyen H.T."/>
            <person name="Wing R.A."/>
            <person name="Cregan P."/>
            <person name="Specht J."/>
            <person name="Grimwood J."/>
            <person name="Rokhsar D."/>
            <person name="Stacey G."/>
            <person name="Shoemaker R.C."/>
            <person name="Jackson S.A."/>
        </authorList>
    </citation>
    <scope>NUCLEOTIDE SEQUENCE [LARGE SCALE GENOMIC DNA]</scope>
    <source>
        <strain evidence="3">cv. Williams 82</strain>
        <tissue evidence="2">Callus</tissue>
    </source>
</reference>
<evidence type="ECO:0000256" key="1">
    <source>
        <dbReference type="SAM" id="SignalP"/>
    </source>
</evidence>
<keyword evidence="4" id="KW-1185">Reference proteome</keyword>
<dbReference type="AlphaFoldDB" id="A0A0R0KKZ1"/>
<evidence type="ECO:0000313" key="2">
    <source>
        <dbReference type="EMBL" id="KRH65881.1"/>
    </source>
</evidence>
<dbReference type="EMBL" id="CM000836">
    <property type="protein sequence ID" value="KRH65881.1"/>
    <property type="molecule type" value="Genomic_DNA"/>
</dbReference>
<dbReference type="Gramene" id="KRH65881">
    <property type="protein sequence ID" value="KRH65881"/>
    <property type="gene ID" value="GLYMA_03G068300"/>
</dbReference>
<protein>
    <submittedName>
        <fullName evidence="2 3">Uncharacterized protein</fullName>
    </submittedName>
</protein>
<reference evidence="3" key="2">
    <citation type="submission" date="2018-02" db="UniProtKB">
        <authorList>
            <consortium name="EnsemblPlants"/>
        </authorList>
    </citation>
    <scope>IDENTIFICATION</scope>
    <source>
        <strain evidence="3">Williams 82</strain>
    </source>
</reference>
<organism evidence="2">
    <name type="scientific">Glycine max</name>
    <name type="common">Soybean</name>
    <name type="synonym">Glycine hispida</name>
    <dbReference type="NCBI Taxonomy" id="3847"/>
    <lineage>
        <taxon>Eukaryota</taxon>
        <taxon>Viridiplantae</taxon>
        <taxon>Streptophyta</taxon>
        <taxon>Embryophyta</taxon>
        <taxon>Tracheophyta</taxon>
        <taxon>Spermatophyta</taxon>
        <taxon>Magnoliopsida</taxon>
        <taxon>eudicotyledons</taxon>
        <taxon>Gunneridae</taxon>
        <taxon>Pentapetalae</taxon>
        <taxon>rosids</taxon>
        <taxon>fabids</taxon>
        <taxon>Fabales</taxon>
        <taxon>Fabaceae</taxon>
        <taxon>Papilionoideae</taxon>
        <taxon>50 kb inversion clade</taxon>
        <taxon>NPAAA clade</taxon>
        <taxon>indigoferoid/millettioid clade</taxon>
        <taxon>Phaseoleae</taxon>
        <taxon>Glycine</taxon>
        <taxon>Glycine subgen. Soja</taxon>
    </lineage>
</organism>
<accession>A0A0R0KKZ1</accession>